<dbReference type="Pfam" id="PF04149">
    <property type="entry name" value="DUF397"/>
    <property type="match status" value="1"/>
</dbReference>
<organism evidence="2 3">
    <name type="scientific">Prauserella halophila</name>
    <dbReference type="NCBI Taxonomy" id="185641"/>
    <lineage>
        <taxon>Bacteria</taxon>
        <taxon>Bacillati</taxon>
        <taxon>Actinomycetota</taxon>
        <taxon>Actinomycetes</taxon>
        <taxon>Pseudonocardiales</taxon>
        <taxon>Pseudonocardiaceae</taxon>
        <taxon>Prauserella</taxon>
    </lineage>
</organism>
<dbReference type="InterPro" id="IPR007278">
    <property type="entry name" value="DUF397"/>
</dbReference>
<proteinExistence type="predicted"/>
<evidence type="ECO:0000259" key="1">
    <source>
        <dbReference type="Pfam" id="PF04149"/>
    </source>
</evidence>
<keyword evidence="3" id="KW-1185">Reference proteome</keyword>
<dbReference type="EMBL" id="BAAALN010000005">
    <property type="protein sequence ID" value="GAA1236428.1"/>
    <property type="molecule type" value="Genomic_DNA"/>
</dbReference>
<gene>
    <name evidence="2" type="ORF">GCM10009676_20800</name>
</gene>
<reference evidence="2 3" key="1">
    <citation type="journal article" date="2019" name="Int. J. Syst. Evol. Microbiol.">
        <title>The Global Catalogue of Microorganisms (GCM) 10K type strain sequencing project: providing services to taxonomists for standard genome sequencing and annotation.</title>
        <authorList>
            <consortium name="The Broad Institute Genomics Platform"/>
            <consortium name="The Broad Institute Genome Sequencing Center for Infectious Disease"/>
            <person name="Wu L."/>
            <person name="Ma J."/>
        </authorList>
    </citation>
    <scope>NUCLEOTIDE SEQUENCE [LARGE SCALE GENOMIC DNA]</scope>
    <source>
        <strain evidence="2 3">JCM 13023</strain>
    </source>
</reference>
<evidence type="ECO:0000313" key="2">
    <source>
        <dbReference type="EMBL" id="GAA1236428.1"/>
    </source>
</evidence>
<dbReference type="Proteomes" id="UP001500653">
    <property type="component" value="Unassembled WGS sequence"/>
</dbReference>
<evidence type="ECO:0000313" key="3">
    <source>
        <dbReference type="Proteomes" id="UP001500653"/>
    </source>
</evidence>
<accession>A0ABN1W674</accession>
<sequence>MPRVPPGHRLDSAAMDADAKRRALDAIDVERVEWRRYGSGDGALDVAHVEHDGEPLTLMRSEQSSPPGVVLVFTAGEWDAFTAGARDGEFSETFDG</sequence>
<feature type="domain" description="DUF397" evidence="1">
    <location>
        <begin position="41"/>
        <end position="86"/>
    </location>
</feature>
<protein>
    <submittedName>
        <fullName evidence="2">DUF397 domain-containing protein</fullName>
    </submittedName>
</protein>
<comment type="caution">
    <text evidence="2">The sequence shown here is derived from an EMBL/GenBank/DDBJ whole genome shotgun (WGS) entry which is preliminary data.</text>
</comment>
<name>A0ABN1W674_9PSEU</name>